<dbReference type="InterPro" id="IPR047768">
    <property type="entry name" value="Tn5p-like"/>
</dbReference>
<dbReference type="GO" id="GO:0003677">
    <property type="term" value="F:DNA binding"/>
    <property type="evidence" value="ECO:0007669"/>
    <property type="project" value="InterPro"/>
</dbReference>
<dbReference type="PANTHER" id="PTHR37319:SF1">
    <property type="entry name" value="TRANSPOSASE TN5 DIMERISATION DOMAIN-CONTAINING PROTEIN"/>
    <property type="match status" value="1"/>
</dbReference>
<dbReference type="InterPro" id="IPR014735">
    <property type="entry name" value="Transposase_Tn5-like_N"/>
</dbReference>
<evidence type="ECO:0008006" key="5">
    <source>
        <dbReference type="Google" id="ProtNLM"/>
    </source>
</evidence>
<evidence type="ECO:0000259" key="2">
    <source>
        <dbReference type="Pfam" id="PF14706"/>
    </source>
</evidence>
<dbReference type="InterPro" id="IPR012337">
    <property type="entry name" value="RNaseH-like_sf"/>
</dbReference>
<evidence type="ECO:0000313" key="3">
    <source>
        <dbReference type="EMBL" id="MBB6131883.1"/>
    </source>
</evidence>
<name>A0A841JL22_9SPHI</name>
<comment type="caution">
    <text evidence="3">The sequence shown here is derived from an EMBL/GenBank/DDBJ whole genome shotgun (WGS) entry which is preliminary data.</text>
</comment>
<dbReference type="Gene3D" id="1.10.246.40">
    <property type="entry name" value="Tn5 transposase, domain 1"/>
    <property type="match status" value="1"/>
</dbReference>
<sequence>MEEPINSNPDFKGAFGDKRIERRAADALRKLTTGRNSSLRQITESEAEQKSFYRLFNNESFSETAIEKSIVERCRVLSPGRHLLCIQDTTEFNFSSKQGRIKPESGLGTTSRNDILGFMLHTSLVVDAVSSHALGYSYIKAWERAVNAPGKLERDYQHLAIEKKESYKWIAAAQQSKALLKQAAAITIVADRESDIYDLFGVAEKDKVHLVIRSNHDRQIAGKLKLSTHLNALPVLYDYELAIAGDIRKGSRKRIVQMGLKWTKVELLKPVSCRDEQLPGAQQVYIVEATEQNKDKGICWRILTTHEVTNPEQALQIICWYKERWHIEQIHRLLKTDGFRIERSQLEQGWAIRKLTLLAMMASLRILQMMLAYLDDNEQSIDQVFDHQEQKCLQMIGKKLEGDTEKLKNPEKTNTLKWATWIIARIGGWKGYTSQRKPGPIVLQKGLAKFYNVYEGWLLFQEYN</sequence>
<dbReference type="GO" id="GO:0004803">
    <property type="term" value="F:transposase activity"/>
    <property type="evidence" value="ECO:0007669"/>
    <property type="project" value="InterPro"/>
</dbReference>
<dbReference type="RefSeq" id="WP_183590254.1">
    <property type="nucleotide sequence ID" value="NZ_JACHCA010000046.1"/>
</dbReference>
<dbReference type="AlphaFoldDB" id="A0A841JL22"/>
<evidence type="ECO:0000313" key="4">
    <source>
        <dbReference type="Proteomes" id="UP000548326"/>
    </source>
</evidence>
<dbReference type="EMBL" id="JACHCA010000046">
    <property type="protein sequence ID" value="MBB6131883.1"/>
    <property type="molecule type" value="Genomic_DNA"/>
</dbReference>
<feature type="domain" description="Transposase Tn5-like N-terminal" evidence="2">
    <location>
        <begin position="15"/>
        <end position="60"/>
    </location>
</feature>
<protein>
    <recommendedName>
        <fullName evidence="5">Transposase DDE domain-containing protein</fullName>
    </recommendedName>
</protein>
<dbReference type="Pfam" id="PF01609">
    <property type="entry name" value="DDE_Tnp_1"/>
    <property type="match status" value="1"/>
</dbReference>
<feature type="domain" description="Transposase IS4-like" evidence="1">
    <location>
        <begin position="178"/>
        <end position="363"/>
    </location>
</feature>
<accession>A0A841JL22</accession>
<dbReference type="InterPro" id="IPR014737">
    <property type="entry name" value="Transposase_Tn5-like_C"/>
</dbReference>
<dbReference type="InterPro" id="IPR002559">
    <property type="entry name" value="Transposase_11"/>
</dbReference>
<dbReference type="PANTHER" id="PTHR37319">
    <property type="entry name" value="TRANSPOSASE"/>
    <property type="match status" value="1"/>
</dbReference>
<organism evidence="3 4">
    <name type="scientific">Mucilaginibacter lappiensis</name>
    <dbReference type="NCBI Taxonomy" id="354630"/>
    <lineage>
        <taxon>Bacteria</taxon>
        <taxon>Pseudomonadati</taxon>
        <taxon>Bacteroidota</taxon>
        <taxon>Sphingobacteriia</taxon>
        <taxon>Sphingobacteriales</taxon>
        <taxon>Sphingobacteriaceae</taxon>
        <taxon>Mucilaginibacter</taxon>
    </lineage>
</organism>
<evidence type="ECO:0000259" key="1">
    <source>
        <dbReference type="Pfam" id="PF01609"/>
    </source>
</evidence>
<dbReference type="Gene3D" id="3.90.350.10">
    <property type="entry name" value="Transposase Inhibitor Protein From Tn5, Chain A, domain 1"/>
    <property type="match status" value="1"/>
</dbReference>
<gene>
    <name evidence="3" type="ORF">HDF22_006041</name>
</gene>
<dbReference type="GO" id="GO:0006313">
    <property type="term" value="P:DNA transposition"/>
    <property type="evidence" value="ECO:0007669"/>
    <property type="project" value="InterPro"/>
</dbReference>
<dbReference type="Gene3D" id="1.10.740.10">
    <property type="entry name" value="Transferase Inhibitor Protein From Tn5, Chain"/>
    <property type="match status" value="1"/>
</dbReference>
<dbReference type="InterPro" id="IPR038215">
    <property type="entry name" value="TN5-like_N_sf"/>
</dbReference>
<dbReference type="Pfam" id="PF14706">
    <property type="entry name" value="Tnp_DNA_bind"/>
    <property type="match status" value="1"/>
</dbReference>
<dbReference type="NCBIfam" id="NF033590">
    <property type="entry name" value="transpos_IS4_3"/>
    <property type="match status" value="1"/>
</dbReference>
<dbReference type="Proteomes" id="UP000548326">
    <property type="component" value="Unassembled WGS sequence"/>
</dbReference>
<proteinExistence type="predicted"/>
<reference evidence="3 4" key="1">
    <citation type="submission" date="2020-08" db="EMBL/GenBank/DDBJ databases">
        <title>Genomic Encyclopedia of Type Strains, Phase IV (KMG-V): Genome sequencing to study the core and pangenomes of soil and plant-associated prokaryotes.</title>
        <authorList>
            <person name="Whitman W."/>
        </authorList>
    </citation>
    <scope>NUCLEOTIDE SEQUENCE [LARGE SCALE GENOMIC DNA]</scope>
    <source>
        <strain evidence="3 4">MP601</strain>
    </source>
</reference>
<dbReference type="SUPFAM" id="SSF53098">
    <property type="entry name" value="Ribonuclease H-like"/>
    <property type="match status" value="1"/>
</dbReference>
<dbReference type="InterPro" id="IPR054836">
    <property type="entry name" value="Tn5_transposase"/>
</dbReference>